<evidence type="ECO:0000313" key="6">
    <source>
        <dbReference type="EMBL" id="KAA0588950.1"/>
    </source>
</evidence>
<dbReference type="Gene3D" id="3.20.20.370">
    <property type="entry name" value="Glycoside hydrolase/deacetylase"/>
    <property type="match status" value="1"/>
</dbReference>
<dbReference type="InterPro" id="IPR002509">
    <property type="entry name" value="NODB_dom"/>
</dbReference>
<dbReference type="InterPro" id="IPR011330">
    <property type="entry name" value="Glyco_hydro/deAcase_b/a-brl"/>
</dbReference>
<dbReference type="Proteomes" id="UP000324927">
    <property type="component" value="Unassembled WGS sequence"/>
</dbReference>
<dbReference type="InterPro" id="IPR006311">
    <property type="entry name" value="TAT_signal"/>
</dbReference>
<dbReference type="RefSeq" id="WP_149235294.1">
    <property type="nucleotide sequence ID" value="NZ_JALJXJ010000026.1"/>
</dbReference>
<dbReference type="PROSITE" id="PS51318">
    <property type="entry name" value="TAT"/>
    <property type="match status" value="1"/>
</dbReference>
<comment type="similarity">
    <text evidence="2">Belongs to the polysaccharide deacetylase family.</text>
</comment>
<evidence type="ECO:0000259" key="5">
    <source>
        <dbReference type="PROSITE" id="PS51677"/>
    </source>
</evidence>
<keyword evidence="7" id="KW-1185">Reference proteome</keyword>
<evidence type="ECO:0000256" key="1">
    <source>
        <dbReference type="ARBA" id="ARBA00003236"/>
    </source>
</evidence>
<dbReference type="PANTHER" id="PTHR10587">
    <property type="entry name" value="GLYCOSYL TRANSFERASE-RELATED"/>
    <property type="match status" value="1"/>
</dbReference>
<dbReference type="GO" id="GO:0005975">
    <property type="term" value="P:carbohydrate metabolic process"/>
    <property type="evidence" value="ECO:0007669"/>
    <property type="project" value="InterPro"/>
</dbReference>
<proteinExistence type="inferred from homology"/>
<comment type="caution">
    <text evidence="6">The sequence shown here is derived from an EMBL/GenBank/DDBJ whole genome shotgun (WGS) entry which is preliminary data.</text>
</comment>
<evidence type="ECO:0000256" key="2">
    <source>
        <dbReference type="ARBA" id="ARBA00010973"/>
    </source>
</evidence>
<name>A0A5A9G304_AZOLI</name>
<reference evidence="6 7" key="1">
    <citation type="submission" date="2019-08" db="EMBL/GenBank/DDBJ databases">
        <authorList>
            <person name="Grouzdev D."/>
            <person name="Tikhonova E."/>
            <person name="Kravchenko I."/>
        </authorList>
    </citation>
    <scope>NUCLEOTIDE SEQUENCE [LARGE SCALE GENOMIC DNA]</scope>
    <source>
        <strain evidence="6 7">59b</strain>
    </source>
</reference>
<organism evidence="6 7">
    <name type="scientific">Azospirillum lipoferum</name>
    <dbReference type="NCBI Taxonomy" id="193"/>
    <lineage>
        <taxon>Bacteria</taxon>
        <taxon>Pseudomonadati</taxon>
        <taxon>Pseudomonadota</taxon>
        <taxon>Alphaproteobacteria</taxon>
        <taxon>Rhodospirillales</taxon>
        <taxon>Azospirillaceae</taxon>
        <taxon>Azospirillum</taxon>
    </lineage>
</organism>
<comment type="function">
    <text evidence="1">Is involved in generating a small heat-stable compound (Nod), an acylated oligomer of N-acetylglucosamine, that stimulates mitosis in various plant protoplasts.</text>
</comment>
<accession>A0A5A9G304</accession>
<evidence type="ECO:0000313" key="7">
    <source>
        <dbReference type="Proteomes" id="UP000324927"/>
    </source>
</evidence>
<dbReference type="SUPFAM" id="SSF88713">
    <property type="entry name" value="Glycoside hydrolase/deacetylase"/>
    <property type="match status" value="1"/>
</dbReference>
<gene>
    <name evidence="6" type="ORF">FZ942_33075</name>
</gene>
<dbReference type="GO" id="GO:0016810">
    <property type="term" value="F:hydrolase activity, acting on carbon-nitrogen (but not peptide) bonds"/>
    <property type="evidence" value="ECO:0007669"/>
    <property type="project" value="InterPro"/>
</dbReference>
<protein>
    <recommendedName>
        <fullName evidence="3">Chitooligosaccharide deacetylase</fullName>
    </recommendedName>
    <alternativeName>
        <fullName evidence="4">Nodulation protein B</fullName>
    </alternativeName>
</protein>
<dbReference type="InterPro" id="IPR050248">
    <property type="entry name" value="Polysacc_deacetylase_ArnD"/>
</dbReference>
<dbReference type="EMBL" id="VTTN01000026">
    <property type="protein sequence ID" value="KAA0588950.1"/>
    <property type="molecule type" value="Genomic_DNA"/>
</dbReference>
<sequence length="272" mass="29051">MMTLFRRAVLPLGLAAALSVLPGSVLPGSAMAGQRSYAATHGAAPFVTQHLIPGSDLDLAQVDLTLPGAKVVALTIDDGPDANDPHILDILRAHGAKATFFYIGAKIPEHHGIARLVAASGNEVGSHTQTHPMTTDLNPAGREWNLAQAEKALASIGVKATWFRPPYGDVDDALAALARHHGMATVQWTADSQDWKDTGPDIIRHRIVERLVPGAVVLMHSTKAATVAALPAILEEGEKRGLRFVTMSEWDAAMRQSVTPELALLHPAPRRR</sequence>
<dbReference type="CDD" id="cd10917">
    <property type="entry name" value="CE4_NodB_like_6s_7s"/>
    <property type="match status" value="1"/>
</dbReference>
<dbReference type="PROSITE" id="PS51677">
    <property type="entry name" value="NODB"/>
    <property type="match status" value="1"/>
</dbReference>
<feature type="domain" description="NodB homology" evidence="5">
    <location>
        <begin position="70"/>
        <end position="245"/>
    </location>
</feature>
<evidence type="ECO:0000256" key="4">
    <source>
        <dbReference type="ARBA" id="ARBA00032976"/>
    </source>
</evidence>
<evidence type="ECO:0000256" key="3">
    <source>
        <dbReference type="ARBA" id="ARBA00020071"/>
    </source>
</evidence>
<dbReference type="AlphaFoldDB" id="A0A5A9G304"/>
<dbReference type="Pfam" id="PF01522">
    <property type="entry name" value="Polysacc_deac_1"/>
    <property type="match status" value="1"/>
</dbReference>
<dbReference type="OrthoDB" id="5291101at2"/>